<comment type="caution">
    <text evidence="3">The sequence shown here is derived from an EMBL/GenBank/DDBJ whole genome shotgun (WGS) entry which is preliminary data.</text>
</comment>
<reference evidence="3 4" key="1">
    <citation type="submission" date="2011-02" db="EMBL/GenBank/DDBJ databases">
        <authorList>
            <person name="Muzny D."/>
            <person name="Qin X."/>
            <person name="Buhay C."/>
            <person name="Dugan-Rocha S."/>
            <person name="Ding Y."/>
            <person name="Chen G."/>
            <person name="Hawes A."/>
            <person name="Holder M."/>
            <person name="Jhangiani S."/>
            <person name="Johnson A."/>
            <person name="Khan Z."/>
            <person name="Li Z."/>
            <person name="Liu W."/>
            <person name="Liu X."/>
            <person name="Perez L."/>
            <person name="Shen H."/>
            <person name="Wang Q."/>
            <person name="Watt J."/>
            <person name="Xi L."/>
            <person name="Xin Y."/>
            <person name="Zhou J."/>
            <person name="Deng J."/>
            <person name="Jiang H."/>
            <person name="Liu Y."/>
            <person name="Qu J."/>
            <person name="Song X.-Z."/>
            <person name="Zhang L."/>
            <person name="Villasana D."/>
            <person name="Johnson A."/>
            <person name="Liu J."/>
            <person name="Liyanage D."/>
            <person name="Lorensuhewa L."/>
            <person name="Robinson T."/>
            <person name="Song A."/>
            <person name="Song B.-B."/>
            <person name="Dinh H."/>
            <person name="Thornton R."/>
            <person name="Coyle M."/>
            <person name="Francisco L."/>
            <person name="Jackson L."/>
            <person name="Javaid M."/>
            <person name="Korchina V."/>
            <person name="Kovar C."/>
            <person name="Mata R."/>
            <person name="Mathew T."/>
            <person name="Ngo R."/>
            <person name="Nguyen L."/>
            <person name="Nguyen N."/>
            <person name="Okwuonu G."/>
            <person name="Ongeri F."/>
            <person name="Pham C."/>
            <person name="Simmons D."/>
            <person name="Wilczek-Boney K."/>
            <person name="Hale W."/>
            <person name="Jakkamsetti A."/>
            <person name="Pham P."/>
            <person name="Ruth R."/>
            <person name="San Lucas F."/>
            <person name="Warren J."/>
            <person name="Zhang J."/>
            <person name="Zhao Z."/>
            <person name="Zhou C."/>
            <person name="Zhu D."/>
            <person name="Lee S."/>
            <person name="Bess C."/>
            <person name="Blankenburg K."/>
            <person name="Forbes L."/>
            <person name="Fu Q."/>
            <person name="Gubbala S."/>
            <person name="Hirani K."/>
            <person name="Jayaseelan J.C."/>
            <person name="Lara F."/>
            <person name="Munidasa M."/>
            <person name="Palculict T."/>
            <person name="Patil S."/>
            <person name="Pu L.-L."/>
            <person name="Saada N."/>
            <person name="Tang L."/>
            <person name="Weissenberger G."/>
            <person name="Zhu Y."/>
            <person name="Hemphill L."/>
            <person name="Shang Y."/>
            <person name="Youmans B."/>
            <person name="Ayvaz T."/>
            <person name="Ross M."/>
            <person name="Santibanez J."/>
            <person name="Aqrawi P."/>
            <person name="Gross S."/>
            <person name="Joshi V."/>
            <person name="Fowler G."/>
            <person name="Nazareth L."/>
            <person name="Reid J."/>
            <person name="Worley K."/>
            <person name="Petrosino J."/>
            <person name="Highlander S."/>
            <person name="Gibbs R."/>
        </authorList>
    </citation>
    <scope>NUCLEOTIDE SEQUENCE [LARGE SCALE GENOMIC DNA]</scope>
    <source>
        <strain evidence="3 4">DSM 15829</strain>
    </source>
</reference>
<accession>F1T4T2</accession>
<dbReference type="OrthoDB" id="3264350at2"/>
<feature type="region of interest" description="Disordered" evidence="1">
    <location>
        <begin position="215"/>
        <end position="247"/>
    </location>
</feature>
<evidence type="ECO:0000313" key="3">
    <source>
        <dbReference type="EMBL" id="EGF23726.1"/>
    </source>
</evidence>
<dbReference type="AlphaFoldDB" id="F1T4T2"/>
<dbReference type="GeneID" id="93210276"/>
<proteinExistence type="predicted"/>
<dbReference type="EMBL" id="ACGK02000001">
    <property type="protein sequence ID" value="EGF23726.1"/>
    <property type="molecule type" value="Genomic_DNA"/>
</dbReference>
<dbReference type="eggNOG" id="COG3266">
    <property type="taxonomic scope" value="Bacteria"/>
</dbReference>
<feature type="compositionally biased region" description="Low complexity" evidence="1">
    <location>
        <begin position="553"/>
        <end position="583"/>
    </location>
</feature>
<gene>
    <name evidence="3" type="ORF">HMPREF0091_10673</name>
</gene>
<feature type="region of interest" description="Disordered" evidence="1">
    <location>
        <begin position="553"/>
        <end position="635"/>
    </location>
</feature>
<evidence type="ECO:0000256" key="1">
    <source>
        <dbReference type="SAM" id="MobiDB-lite"/>
    </source>
</evidence>
<dbReference type="Proteomes" id="UP000005947">
    <property type="component" value="Unassembled WGS sequence"/>
</dbReference>
<keyword evidence="2" id="KW-1133">Transmembrane helix</keyword>
<feature type="compositionally biased region" description="Low complexity" evidence="1">
    <location>
        <begin position="599"/>
        <end position="612"/>
    </location>
</feature>
<organism evidence="3 4">
    <name type="scientific">Fannyhessea vaginae DSM 15829</name>
    <dbReference type="NCBI Taxonomy" id="525256"/>
    <lineage>
        <taxon>Bacteria</taxon>
        <taxon>Bacillati</taxon>
        <taxon>Actinomycetota</taxon>
        <taxon>Coriobacteriia</taxon>
        <taxon>Coriobacteriales</taxon>
        <taxon>Atopobiaceae</taxon>
        <taxon>Fannyhessea</taxon>
    </lineage>
</organism>
<feature type="compositionally biased region" description="Low complexity" evidence="1">
    <location>
        <begin position="622"/>
        <end position="635"/>
    </location>
</feature>
<keyword evidence="2" id="KW-0812">Transmembrane</keyword>
<name>F1T4T2_9ACTN</name>
<feature type="compositionally biased region" description="Low complexity" evidence="1">
    <location>
        <begin position="227"/>
        <end position="243"/>
    </location>
</feature>
<protein>
    <submittedName>
        <fullName evidence="3">Uncharacterized protein</fullName>
    </submittedName>
</protein>
<evidence type="ECO:0000256" key="2">
    <source>
        <dbReference type="SAM" id="Phobius"/>
    </source>
</evidence>
<sequence>MDSLDKKVINTTTNHAPTTTNSWAHGTWFAHITGPLALGAILTGVATVGLAFAAYNGMLSPRNEARTTQQLAQELENEIATPTEFKQKTTTYAADTTTDVLLDAPDVDANDIVKIIKHGDHWHVFTKDGREIITYKDPTLAHTTQDLRDVHSVVSNSELTDMGVQVVRILQHGNHWHVYTSDGREFITYSDPSSYYPNITIGTYTGSHNHESYTHPAFDGGSGQDYSSTPSYGASSDSSSSSSVPNIPGLVEVHSGLDEIKNKDIVKILKHEDHWHVYDRDGHEYVVHTDPSSLFPHAFVGEYDKNVDNVVVEDGDLFDYNDVASENKVSLSDLDKVFADLKYMKAYDAKTNRFYAWHMAGNPHIHSHALEDIIKSVKADAAYFTSKHISARDVVATVKWLIDHPESQPQDEINKDYQKEYAGHPAQDWLVDNSVKKPSRIVKDKEYGSVFYWIFYNDGTAAQRVSDVSAYEQFHVTVEDYTKKGDLNATLESVEDYVCKKLGVTTDEFEKAWLALPVNSSVHAAVFNDDGTVEIYGTTYSFLKDKVDAHKNNAAQAQSPAESNASSAASVNTSVESNSSVPNQKEPSIKAPADLGKVSDSSLSASTPASSDKAVSTDHEVSASANTNAAASVSQ</sequence>
<evidence type="ECO:0000313" key="4">
    <source>
        <dbReference type="Proteomes" id="UP000005947"/>
    </source>
</evidence>
<keyword evidence="2" id="KW-0472">Membrane</keyword>
<keyword evidence="4" id="KW-1185">Reference proteome</keyword>
<feature type="transmembrane region" description="Helical" evidence="2">
    <location>
        <begin position="28"/>
        <end position="55"/>
    </location>
</feature>
<dbReference type="RefSeq" id="WP_006302855.1">
    <property type="nucleotide sequence ID" value="NZ_ACGK02000001.1"/>
</dbReference>